<sequence>MATHFERWLLLSTVVCCAVFILVPPKSLSNPKPKPRKASSNTQFNNFKKIMLAEDLPYDIVYIVWHMIVNDVLTTSQVIQLMGKNDTLDDILQTWPMSITMYPATADLPMGRTRKSWMVIFDKEPNFALKRSDAFKLFKFMKNTEWRFKCCSVLPLSFFEKFNYVDELDHSSYLAAFIMKSKELKCYTFGNDHLPLLTNTRLPTTSLKIKDTQGDAPSTFGIPEAQEIILSREYFALMSSSTINRTNDILRTQPQLKRLVIEYDKLCISSESDILYFCCQFLSLFETYPDVNVSFKFVNFSQTHLSEELLKFYEDLKPLYSHFECFEMPLSSTFIGRLEGFTGLTHLSIHSSALEFRYMDRVFQLKSESVKTLNVSSSSRHSIIMLDLSKMSVLKKVSFDFCQVASSTFDSLPGTVRAITLDRSFVTGGLTLTRNLKVLEMRNLSTFKFKKNSRLFKGDAQGVELHLHWKSPSLHMIHDLGKYLSRSKEVFKNIYLEHETSPFTWVKLSNVSKTKADDCFFVECSTTVKGANKTQLYQITIQRELSKDLNKKSPLISILLGCMLNLQLMCSTDSLNETLKRIFGIQNEQNDNFISFRETLMIMISKVNHGLSFKLRKYHPRTSYV</sequence>
<reference evidence="1" key="1">
    <citation type="submission" date="2023-04" db="EMBL/GenBank/DDBJ databases">
        <title>Ambrosiozyma monospora NBRC 1965.</title>
        <authorList>
            <person name="Ichikawa N."/>
            <person name="Sato H."/>
            <person name="Tonouchi N."/>
        </authorList>
    </citation>
    <scope>NUCLEOTIDE SEQUENCE</scope>
    <source>
        <strain evidence="1">NBRC 1965</strain>
    </source>
</reference>
<dbReference type="AlphaFoldDB" id="A0A9W6YV48"/>
<name>A0A9W6YV48_AMBMO</name>
<evidence type="ECO:0000313" key="1">
    <source>
        <dbReference type="EMBL" id="GMG21043.1"/>
    </source>
</evidence>
<proteinExistence type="predicted"/>
<gene>
    <name evidence="1" type="ORF">Amon01_000168300</name>
</gene>
<dbReference type="EMBL" id="BSXU01000538">
    <property type="protein sequence ID" value="GMG21043.1"/>
    <property type="molecule type" value="Genomic_DNA"/>
</dbReference>
<protein>
    <submittedName>
        <fullName evidence="1">Unnamed protein product</fullName>
    </submittedName>
</protein>
<keyword evidence="2" id="KW-1185">Reference proteome</keyword>
<comment type="caution">
    <text evidence="1">The sequence shown here is derived from an EMBL/GenBank/DDBJ whole genome shotgun (WGS) entry which is preliminary data.</text>
</comment>
<dbReference type="Proteomes" id="UP001165063">
    <property type="component" value="Unassembled WGS sequence"/>
</dbReference>
<organism evidence="1 2">
    <name type="scientific">Ambrosiozyma monospora</name>
    <name type="common">Yeast</name>
    <name type="synonym">Endomycopsis monosporus</name>
    <dbReference type="NCBI Taxonomy" id="43982"/>
    <lineage>
        <taxon>Eukaryota</taxon>
        <taxon>Fungi</taxon>
        <taxon>Dikarya</taxon>
        <taxon>Ascomycota</taxon>
        <taxon>Saccharomycotina</taxon>
        <taxon>Pichiomycetes</taxon>
        <taxon>Pichiales</taxon>
        <taxon>Pichiaceae</taxon>
        <taxon>Ambrosiozyma</taxon>
    </lineage>
</organism>
<evidence type="ECO:0000313" key="2">
    <source>
        <dbReference type="Proteomes" id="UP001165063"/>
    </source>
</evidence>
<accession>A0A9W6YV48</accession>